<evidence type="ECO:0000256" key="14">
    <source>
        <dbReference type="ARBA" id="ARBA00032877"/>
    </source>
</evidence>
<dbReference type="InterPro" id="IPR023406">
    <property type="entry name" value="Topo_IA_AS"/>
</dbReference>
<accession>A0A1F6BSS5</accession>
<keyword evidence="9" id="KW-0238">DNA-binding</keyword>
<dbReference type="GO" id="GO:0005694">
    <property type="term" value="C:chromosome"/>
    <property type="evidence" value="ECO:0007669"/>
    <property type="project" value="InterPro"/>
</dbReference>
<gene>
    <name evidence="17" type="ORF">A2116_02600</name>
</gene>
<feature type="non-terminal residue" evidence="17">
    <location>
        <position position="1"/>
    </location>
</feature>
<dbReference type="SUPFAM" id="SSF57783">
    <property type="entry name" value="Zinc beta-ribbon"/>
    <property type="match status" value="1"/>
</dbReference>
<evidence type="ECO:0000313" key="17">
    <source>
        <dbReference type="EMBL" id="OGG39995.1"/>
    </source>
</evidence>
<dbReference type="Pfam" id="PF01131">
    <property type="entry name" value="Topoisom_bac"/>
    <property type="match status" value="1"/>
</dbReference>
<reference evidence="17 18" key="1">
    <citation type="journal article" date="2016" name="Nat. Commun.">
        <title>Thousands of microbial genomes shed light on interconnected biogeochemical processes in an aquifer system.</title>
        <authorList>
            <person name="Anantharaman K."/>
            <person name="Brown C.T."/>
            <person name="Hug L.A."/>
            <person name="Sharon I."/>
            <person name="Castelle C.J."/>
            <person name="Probst A.J."/>
            <person name="Thomas B.C."/>
            <person name="Singh A."/>
            <person name="Wilkins M.J."/>
            <person name="Karaoz U."/>
            <person name="Brodie E.L."/>
            <person name="Williams K.H."/>
            <person name="Hubbard S.S."/>
            <person name="Banfield J.F."/>
        </authorList>
    </citation>
    <scope>NUCLEOTIDE SEQUENCE [LARGE SCALE GENOMIC DNA]</scope>
</reference>
<dbReference type="EC" id="5.6.2.1" evidence="3"/>
<dbReference type="PANTHER" id="PTHR42785">
    <property type="entry name" value="DNA TOPOISOMERASE, TYPE IA, CORE"/>
    <property type="match status" value="1"/>
</dbReference>
<comment type="catalytic activity">
    <reaction evidence="1">
        <text>ATP-independent breakage of single-stranded DNA, followed by passage and rejoining.</text>
        <dbReference type="EC" id="5.6.2.1"/>
    </reaction>
</comment>
<dbReference type="CDD" id="cd00186">
    <property type="entry name" value="TOP1Ac"/>
    <property type="match status" value="1"/>
</dbReference>
<comment type="caution">
    <text evidence="17">The sequence shown here is derived from an EMBL/GenBank/DDBJ whole genome shotgun (WGS) entry which is preliminary data.</text>
</comment>
<keyword evidence="8" id="KW-0799">Topoisomerase</keyword>
<evidence type="ECO:0000256" key="10">
    <source>
        <dbReference type="ARBA" id="ARBA00023235"/>
    </source>
</evidence>
<dbReference type="InterPro" id="IPR013497">
    <property type="entry name" value="Topo_IA_cen"/>
</dbReference>
<dbReference type="Proteomes" id="UP000179368">
    <property type="component" value="Unassembled WGS sequence"/>
</dbReference>
<name>A0A1F6BSS5_9BACT</name>
<dbReference type="PROSITE" id="PS52039">
    <property type="entry name" value="TOPO_IA_2"/>
    <property type="match status" value="1"/>
</dbReference>
<evidence type="ECO:0000256" key="12">
    <source>
        <dbReference type="ARBA" id="ARBA00031985"/>
    </source>
</evidence>
<evidence type="ECO:0000256" key="13">
    <source>
        <dbReference type="ARBA" id="ARBA00032235"/>
    </source>
</evidence>
<dbReference type="Pfam" id="PF01396">
    <property type="entry name" value="Zn_ribbon_Top1"/>
    <property type="match status" value="2"/>
</dbReference>
<dbReference type="InterPro" id="IPR013826">
    <property type="entry name" value="Topo_IA_cen_sub3"/>
</dbReference>
<dbReference type="InterPro" id="IPR023405">
    <property type="entry name" value="Topo_IA_core_domain"/>
</dbReference>
<protein>
    <recommendedName>
        <fullName evidence="3">DNA topoisomerase</fullName>
        <ecNumber evidence="3">5.6.2.1</ecNumber>
    </recommendedName>
    <alternativeName>
        <fullName evidence="14">Omega-protein</fullName>
    </alternativeName>
    <alternativeName>
        <fullName evidence="13">Relaxing enzyme</fullName>
    </alternativeName>
    <alternativeName>
        <fullName evidence="11">Swivelase</fullName>
    </alternativeName>
    <alternativeName>
        <fullName evidence="12">Untwisting enzyme</fullName>
    </alternativeName>
</protein>
<evidence type="ECO:0000256" key="6">
    <source>
        <dbReference type="ARBA" id="ARBA00022833"/>
    </source>
</evidence>
<dbReference type="PRINTS" id="PR00417">
    <property type="entry name" value="PRTPISMRASEI"/>
</dbReference>
<evidence type="ECO:0000256" key="8">
    <source>
        <dbReference type="ARBA" id="ARBA00023029"/>
    </source>
</evidence>
<dbReference type="GO" id="GO:0003917">
    <property type="term" value="F:DNA topoisomerase type I (single strand cut, ATP-independent) activity"/>
    <property type="evidence" value="ECO:0007669"/>
    <property type="project" value="UniProtKB-EC"/>
</dbReference>
<dbReference type="Gene3D" id="1.10.290.10">
    <property type="entry name" value="Topoisomerase I, domain 4"/>
    <property type="match status" value="1"/>
</dbReference>
<dbReference type="EMBL" id="MFKG01000033">
    <property type="protein sequence ID" value="OGG39995.1"/>
    <property type="molecule type" value="Genomic_DNA"/>
</dbReference>
<dbReference type="Gene3D" id="1.10.460.10">
    <property type="entry name" value="Topoisomerase I, domain 2"/>
    <property type="match status" value="1"/>
</dbReference>
<dbReference type="GO" id="GO:0008270">
    <property type="term" value="F:zinc ion binding"/>
    <property type="evidence" value="ECO:0007669"/>
    <property type="project" value="UniProtKB-KW"/>
</dbReference>
<dbReference type="HAMAP" id="MF_00952">
    <property type="entry name" value="Topoisom_1_prok"/>
    <property type="match status" value="1"/>
</dbReference>
<evidence type="ECO:0000256" key="5">
    <source>
        <dbReference type="ARBA" id="ARBA00022771"/>
    </source>
</evidence>
<evidence type="ECO:0000256" key="3">
    <source>
        <dbReference type="ARBA" id="ARBA00012891"/>
    </source>
</evidence>
<dbReference type="PROSITE" id="PS00396">
    <property type="entry name" value="TOPO_IA_1"/>
    <property type="match status" value="1"/>
</dbReference>
<evidence type="ECO:0000259" key="15">
    <source>
        <dbReference type="PROSITE" id="PS50880"/>
    </source>
</evidence>
<feature type="domain" description="Topo IA-type catalytic" evidence="16">
    <location>
        <begin position="66"/>
        <end position="490"/>
    </location>
</feature>
<evidence type="ECO:0000256" key="1">
    <source>
        <dbReference type="ARBA" id="ARBA00000213"/>
    </source>
</evidence>
<dbReference type="AlphaFoldDB" id="A0A1F6BSS5"/>
<dbReference type="InterPro" id="IPR013498">
    <property type="entry name" value="Topo_IA_Znf"/>
</dbReference>
<feature type="domain" description="Toprim" evidence="15">
    <location>
        <begin position="1"/>
        <end position="50"/>
    </location>
</feature>
<evidence type="ECO:0000259" key="16">
    <source>
        <dbReference type="PROSITE" id="PS52039"/>
    </source>
</evidence>
<dbReference type="InterPro" id="IPR003601">
    <property type="entry name" value="Topo_IA_2"/>
</dbReference>
<keyword evidence="6" id="KW-0862">Zinc</keyword>
<organism evidence="17 18">
    <name type="scientific">Candidatus Jorgensenbacteria bacterium GWA1_49_17</name>
    <dbReference type="NCBI Taxonomy" id="1798467"/>
    <lineage>
        <taxon>Bacteria</taxon>
        <taxon>Candidatus Joergenseniibacteriota</taxon>
    </lineage>
</organism>
<dbReference type="InterPro" id="IPR003602">
    <property type="entry name" value="Topo_IA_DNA-bd_dom"/>
</dbReference>
<dbReference type="Pfam" id="PF01751">
    <property type="entry name" value="Toprim"/>
    <property type="match status" value="1"/>
</dbReference>
<sequence>VNALKKLAEKAENVILATDEDREGEAIAWHLTQALNIGDPKTERIVFHEITESAILEALKNPRRIDMNLVNAQQARRVLDRLVGYKLSPFLWKKIFRGLSAGRVQSVALRLIVEREEEIRKFKPDEYWSIETILKPENDKGEFIASLSKIGDETIPKLGIKSEEDAKRIAADLEKSDFSISAVEKKETKKNPLPPFITSTLQQEAAKRLRMSARQTMMFAQRLYENGLITYMRTDSVNLSRQSLEAAEETIKKEFGKEYLIGSLRVFKTKSRLAQEAHEAVRPTDPGKTPKNADLKEAGERKLYDLIWRRFIASQMPQALFDSTSVDIEAKLENKNYQLKTNGNILRFDGFLKAWPQKFEEKELPELEKDEKLELVEVKPGQHFTEPPPRYNEASLIKTLEAEGIGRPSTYAPTISVIQFRNYVQKNESRRFEPTEIGELVSKVLTEHFPEIVDIKFTANMEEDLDKIAEGKRKWQGVIEAFYRPFAERLEQKYKEVSKKEFIKDEKTDEVCDKCGKPMIIKTGRFGKFLACTGFPDCKNTKSLKKNVGLSDENGVRMKCPKCTEGEVIRRRTKRGRFFYGCSRWPDCDFASWQKPKTESEEAEEASTDSVI</sequence>
<keyword evidence="7" id="KW-0460">Magnesium</keyword>
<dbReference type="Gene3D" id="3.40.50.140">
    <property type="match status" value="1"/>
</dbReference>
<dbReference type="GO" id="GO:0003677">
    <property type="term" value="F:DNA binding"/>
    <property type="evidence" value="ECO:0007669"/>
    <property type="project" value="UniProtKB-KW"/>
</dbReference>
<dbReference type="PANTHER" id="PTHR42785:SF1">
    <property type="entry name" value="DNA TOPOISOMERASE"/>
    <property type="match status" value="1"/>
</dbReference>
<dbReference type="Gene3D" id="2.70.20.10">
    <property type="entry name" value="Topoisomerase I, domain 3"/>
    <property type="match status" value="1"/>
</dbReference>
<proteinExistence type="inferred from homology"/>
<evidence type="ECO:0000256" key="4">
    <source>
        <dbReference type="ARBA" id="ARBA00022723"/>
    </source>
</evidence>
<keyword evidence="10 17" id="KW-0413">Isomerase</keyword>
<dbReference type="NCBIfam" id="TIGR01051">
    <property type="entry name" value="topA_bact"/>
    <property type="match status" value="1"/>
</dbReference>
<dbReference type="SMART" id="SM00436">
    <property type="entry name" value="TOP1Bc"/>
    <property type="match status" value="1"/>
</dbReference>
<dbReference type="GO" id="GO:0006265">
    <property type="term" value="P:DNA topological change"/>
    <property type="evidence" value="ECO:0007669"/>
    <property type="project" value="InterPro"/>
</dbReference>
<dbReference type="InterPro" id="IPR005733">
    <property type="entry name" value="TopoI_bac-type"/>
</dbReference>
<keyword evidence="4" id="KW-0479">Metal-binding</keyword>
<dbReference type="SMART" id="SM00437">
    <property type="entry name" value="TOP1Ac"/>
    <property type="match status" value="1"/>
</dbReference>
<evidence type="ECO:0000313" key="18">
    <source>
        <dbReference type="Proteomes" id="UP000179368"/>
    </source>
</evidence>
<dbReference type="PROSITE" id="PS50880">
    <property type="entry name" value="TOPRIM"/>
    <property type="match status" value="1"/>
</dbReference>
<keyword evidence="5" id="KW-0863">Zinc-finger</keyword>
<dbReference type="SUPFAM" id="SSF56712">
    <property type="entry name" value="Prokaryotic type I DNA topoisomerase"/>
    <property type="match status" value="1"/>
</dbReference>
<evidence type="ECO:0000256" key="2">
    <source>
        <dbReference type="ARBA" id="ARBA00009446"/>
    </source>
</evidence>
<comment type="similarity">
    <text evidence="2">Belongs to the type IA topoisomerase family.</text>
</comment>
<dbReference type="InterPro" id="IPR028612">
    <property type="entry name" value="Topoisom_1_IA"/>
</dbReference>
<evidence type="ECO:0000256" key="9">
    <source>
        <dbReference type="ARBA" id="ARBA00023125"/>
    </source>
</evidence>
<dbReference type="InterPro" id="IPR013824">
    <property type="entry name" value="Topo_IA_cen_sub1"/>
</dbReference>
<evidence type="ECO:0000256" key="7">
    <source>
        <dbReference type="ARBA" id="ARBA00022842"/>
    </source>
</evidence>
<dbReference type="Gene3D" id="3.30.65.10">
    <property type="entry name" value="Bacterial Topoisomerase I, domain 1"/>
    <property type="match status" value="2"/>
</dbReference>
<evidence type="ECO:0000256" key="11">
    <source>
        <dbReference type="ARBA" id="ARBA00030003"/>
    </source>
</evidence>
<dbReference type="InterPro" id="IPR000380">
    <property type="entry name" value="Topo_IA"/>
</dbReference>
<dbReference type="InterPro" id="IPR013825">
    <property type="entry name" value="Topo_IA_cen_sub2"/>
</dbReference>
<dbReference type="InterPro" id="IPR006171">
    <property type="entry name" value="TOPRIM_dom"/>
</dbReference>